<dbReference type="Pfam" id="PF06458">
    <property type="entry name" value="MucBP"/>
    <property type="match status" value="1"/>
</dbReference>
<dbReference type="Gene3D" id="3.10.20.320">
    <property type="entry name" value="Putative peptidoglycan bound protein (lpxtg motif)"/>
    <property type="match status" value="1"/>
</dbReference>
<evidence type="ECO:0000313" key="11">
    <source>
        <dbReference type="Proteomes" id="UP000191171"/>
    </source>
</evidence>
<dbReference type="Proteomes" id="UP000070452">
    <property type="component" value="Unassembled WGS sequence"/>
</dbReference>
<dbReference type="SUPFAM" id="SSF53474">
    <property type="entry name" value="alpha/beta-Hydrolases"/>
    <property type="match status" value="1"/>
</dbReference>
<dbReference type="AlphaFoldDB" id="A0A133CIW6"/>
<keyword evidence="3" id="KW-0812">Transmembrane</keyword>
<comment type="caution">
    <text evidence="7">The sequence shown here is derived from an EMBL/GenBank/DDBJ whole genome shotgun (WGS) entry which is preliminary data.</text>
</comment>
<accession>A0A133CIW6</accession>
<gene>
    <name evidence="7" type="ORF">AWT83_11830</name>
    <name evidence="9" type="ORF">B1P95_12070</name>
    <name evidence="6" type="ORF">GBM73_02095</name>
    <name evidence="8" type="ORF">P6Z85_06180</name>
</gene>
<evidence type="ECO:0000313" key="6">
    <source>
        <dbReference type="EMBL" id="KAB7576179.1"/>
    </source>
</evidence>
<feature type="compositionally biased region" description="Basic and acidic residues" evidence="2">
    <location>
        <begin position="559"/>
        <end position="579"/>
    </location>
</feature>
<proteinExistence type="predicted"/>
<dbReference type="EMBL" id="JARPTX010000015">
    <property type="protein sequence ID" value="MDT2369746.1"/>
    <property type="molecule type" value="Genomic_DNA"/>
</dbReference>
<reference evidence="6 12" key="3">
    <citation type="submission" date="2019-10" db="EMBL/GenBank/DDBJ databases">
        <title>Evolutionary dynamics of vancomycin-resistant Enterococcus faecium during gastrointestinal tract colonization and bloodstream infection in immunocompromised pediatric patients.</title>
        <authorList>
            <person name="Chilambi G.S."/>
            <person name="Nordstrom H.R."/>
            <person name="Evans D.R."/>
            <person name="Ferrolino J."/>
            <person name="Hayden R.T."/>
            <person name="Maron G.M."/>
            <person name="Vo A.N."/>
            <person name="Gilmore M.S."/>
            <person name="Wolf J."/>
            <person name="Rosch J.W."/>
            <person name="Van Tyne D."/>
        </authorList>
    </citation>
    <scope>NUCLEOTIDE SEQUENCE [LARGE SCALE GENOMIC DNA]</scope>
    <source>
        <strain evidence="6 12">VRECG27</strain>
    </source>
</reference>
<dbReference type="EMBL" id="LRHK01000001">
    <property type="protein sequence ID" value="KWX19126.1"/>
    <property type="molecule type" value="Genomic_DNA"/>
</dbReference>
<feature type="domain" description="MucBP" evidence="4">
    <location>
        <begin position="487"/>
        <end position="551"/>
    </location>
</feature>
<evidence type="ECO:0000313" key="9">
    <source>
        <dbReference type="EMBL" id="OOL80230.1"/>
    </source>
</evidence>
<dbReference type="Proteomes" id="UP000469871">
    <property type="component" value="Unassembled WGS sequence"/>
</dbReference>
<dbReference type="Pfam" id="PF12146">
    <property type="entry name" value="Hydrolase_4"/>
    <property type="match status" value="1"/>
</dbReference>
<dbReference type="EMBL" id="WEFP01000001">
    <property type="protein sequence ID" value="KAB7576179.1"/>
    <property type="molecule type" value="Genomic_DNA"/>
</dbReference>
<feature type="domain" description="Serine aminopeptidase S33" evidence="5">
    <location>
        <begin position="260"/>
        <end position="465"/>
    </location>
</feature>
<evidence type="ECO:0000313" key="8">
    <source>
        <dbReference type="EMBL" id="MDT2369746.1"/>
    </source>
</evidence>
<keyword evidence="1" id="KW-0677">Repeat</keyword>
<dbReference type="InterPro" id="IPR052920">
    <property type="entry name" value="DNA-binding_regulatory"/>
</dbReference>
<dbReference type="Proteomes" id="UP000191171">
    <property type="component" value="Unassembled WGS sequence"/>
</dbReference>
<evidence type="ECO:0000259" key="5">
    <source>
        <dbReference type="Pfam" id="PF12146"/>
    </source>
</evidence>
<dbReference type="NCBIfam" id="TIGR01167">
    <property type="entry name" value="LPXTG_anchor"/>
    <property type="match status" value="1"/>
</dbReference>
<protein>
    <submittedName>
        <fullName evidence="8">MucBP domain-containing protein</fullName>
    </submittedName>
    <submittedName>
        <fullName evidence="6 7">Peptidase</fullName>
    </submittedName>
</protein>
<dbReference type="PANTHER" id="PTHR43358">
    <property type="entry name" value="ALPHA/BETA-HYDROLASE"/>
    <property type="match status" value="1"/>
</dbReference>
<dbReference type="InterPro" id="IPR029058">
    <property type="entry name" value="AB_hydrolase_fold"/>
</dbReference>
<evidence type="ECO:0000313" key="10">
    <source>
        <dbReference type="Proteomes" id="UP000070452"/>
    </source>
</evidence>
<feature type="compositionally biased region" description="Basic and acidic residues" evidence="2">
    <location>
        <begin position="108"/>
        <end position="122"/>
    </location>
</feature>
<evidence type="ECO:0000313" key="12">
    <source>
        <dbReference type="Proteomes" id="UP000469871"/>
    </source>
</evidence>
<feature type="compositionally biased region" description="Polar residues" evidence="2">
    <location>
        <begin position="97"/>
        <end position="107"/>
    </location>
</feature>
<evidence type="ECO:0000313" key="7">
    <source>
        <dbReference type="EMBL" id="KWX19126.1"/>
    </source>
</evidence>
<dbReference type="PANTHER" id="PTHR43358:SF4">
    <property type="entry name" value="ALPHA_BETA HYDROLASE FOLD-1 DOMAIN-CONTAINING PROTEIN"/>
    <property type="match status" value="1"/>
</dbReference>
<evidence type="ECO:0000256" key="3">
    <source>
        <dbReference type="SAM" id="Phobius"/>
    </source>
</evidence>
<name>A0A133CIW6_ENTFC</name>
<dbReference type="Proteomes" id="UP001260956">
    <property type="component" value="Unassembled WGS sequence"/>
</dbReference>
<sequence>MNSLRTKQVLKGALVILFAVSTSVPQWTVYGESISSESESREVETTETTDAGNETKSSTSQTETNTETTVETSVTSTDQETTATTDNQQTEEATATKMSNDESSSAKVSDKENGTENDDIGKGENFNGKEYLNYFGKQMTEILNGPTEDIKSKLIELLVTELAVNDYGVDKEIIKHLIATYLLYDIAFAKNSVLMSMLGGTDDGTTPTENTGFYPNTKQLHQTVLNKQDGKMMDVYAYYVDQGSDKTVMIHGGFRGNWNNGIVTEEYNDFYKAGYNLLFVDSRATGNSGGDYVTYGQYESDDVLYWINQEVRERPSQKILLYGGSMGAATMMSVLAKDIPVNVKGIIENCGFASIDEQLRFTYSQTVAPALPDAIKNQLDIIGDQEHEDLFMGLLKQYYFDQEMHLDTKAALPTIGMSDSLPKLIIHGTADDVVPVSNAQKLYELSGGYKDLLLVEGAGHGKAQEVDHAAYTKHVTDFLKVVFHDQINVKYVDENNKSLLKDQDEIQLYGAYGENYMTEQKTFEGYELANVEGPTEGIFNETIPTIIFYYKKIPVAPPKKQDPTENADNKGKNEPREDQSSDDTQPIQMTVKVQKKTDAKKRMLPKTGEKKHSLLIYSGGFLSVSTIITWIWRRKRG</sequence>
<feature type="region of interest" description="Disordered" evidence="2">
    <location>
        <begin position="558"/>
        <end position="588"/>
    </location>
</feature>
<keyword evidence="3" id="KW-1133">Transmembrane helix</keyword>
<evidence type="ECO:0000256" key="2">
    <source>
        <dbReference type="SAM" id="MobiDB-lite"/>
    </source>
</evidence>
<organism evidence="7 10">
    <name type="scientific">Enterococcus faecium</name>
    <name type="common">Streptococcus faecium</name>
    <dbReference type="NCBI Taxonomy" id="1352"/>
    <lineage>
        <taxon>Bacteria</taxon>
        <taxon>Bacillati</taxon>
        <taxon>Bacillota</taxon>
        <taxon>Bacilli</taxon>
        <taxon>Lactobacillales</taxon>
        <taxon>Enterococcaceae</taxon>
        <taxon>Enterococcus</taxon>
    </lineage>
</organism>
<feature type="compositionally biased region" description="Low complexity" evidence="2">
    <location>
        <begin position="46"/>
        <end position="96"/>
    </location>
</feature>
<dbReference type="EMBL" id="MVGJ01000079">
    <property type="protein sequence ID" value="OOL80230.1"/>
    <property type="molecule type" value="Genomic_DNA"/>
</dbReference>
<feature type="transmembrane region" description="Helical" evidence="3">
    <location>
        <begin position="614"/>
        <end position="632"/>
    </location>
</feature>
<reference evidence="9 11" key="2">
    <citation type="submission" date="2017-02" db="EMBL/GenBank/DDBJ databases">
        <title>Clonality and virulence of isolates of VRE in Hematopoietic Stem Cell Transplanted (HSCT) patients.</title>
        <authorList>
            <person name="Marchi A.P."/>
            <person name="Martins R.C."/>
            <person name="Marie S.K."/>
            <person name="Levin A.S."/>
            <person name="Costa S.F."/>
        </authorList>
    </citation>
    <scope>NUCLEOTIDE SEQUENCE [LARGE SCALE GENOMIC DNA]</scope>
    <source>
        <strain evidence="9 11">LIM1759</strain>
    </source>
</reference>
<feature type="region of interest" description="Disordered" evidence="2">
    <location>
        <begin position="32"/>
        <end position="127"/>
    </location>
</feature>
<dbReference type="RefSeq" id="WP_002311095.1">
    <property type="nucleotide sequence ID" value="NZ_AP026566.1"/>
</dbReference>
<reference evidence="8" key="4">
    <citation type="submission" date="2023-03" db="EMBL/GenBank/DDBJ databases">
        <authorList>
            <person name="Shen W."/>
            <person name="Cai J."/>
        </authorList>
    </citation>
    <scope>NUCLEOTIDE SEQUENCE</scope>
    <source>
        <strain evidence="8">B1010-2</strain>
    </source>
</reference>
<dbReference type="InterPro" id="IPR009459">
    <property type="entry name" value="MucBP_dom"/>
</dbReference>
<keyword evidence="3" id="KW-0472">Membrane</keyword>
<dbReference type="InterPro" id="IPR022742">
    <property type="entry name" value="Hydrolase_4"/>
</dbReference>
<dbReference type="Gene3D" id="3.40.50.1820">
    <property type="entry name" value="alpha/beta hydrolase"/>
    <property type="match status" value="1"/>
</dbReference>
<reference evidence="7 10" key="1">
    <citation type="submission" date="2016-01" db="EMBL/GenBank/DDBJ databases">
        <title>Molecular Mechanisms for transfer of large genomic segments between Enterococcus faecium strains.</title>
        <authorList>
            <person name="Garcia-Solache M.A."/>
            <person name="Lebreton F."/>
            <person name="Mclaughlin R.E."/>
            <person name="Whiteaker J.D."/>
            <person name="Gilmore M.S."/>
            <person name="Rice L.B."/>
        </authorList>
    </citation>
    <scope>NUCLEOTIDE SEQUENCE [LARGE SCALE GENOMIC DNA]</scope>
    <source>
        <strain evidence="7 10">D344RRF x C68</strain>
    </source>
</reference>
<evidence type="ECO:0000259" key="4">
    <source>
        <dbReference type="Pfam" id="PF06458"/>
    </source>
</evidence>
<evidence type="ECO:0000256" key="1">
    <source>
        <dbReference type="ARBA" id="ARBA00022737"/>
    </source>
</evidence>